<keyword evidence="2" id="KW-0378">Hydrolase</keyword>
<dbReference type="OrthoDB" id="2352233at2"/>
<dbReference type="CDD" id="cd00077">
    <property type="entry name" value="HDc"/>
    <property type="match status" value="1"/>
</dbReference>
<dbReference type="InterPro" id="IPR003607">
    <property type="entry name" value="HD/PDEase_dom"/>
</dbReference>
<name>B8CW63_HALOH</name>
<dbReference type="Gene3D" id="1.10.3210.10">
    <property type="entry name" value="Hypothetical protein af1432"/>
    <property type="match status" value="1"/>
</dbReference>
<dbReference type="RefSeq" id="WP_012635720.1">
    <property type="nucleotide sequence ID" value="NC_011899.1"/>
</dbReference>
<dbReference type="Pfam" id="PF01966">
    <property type="entry name" value="HD"/>
    <property type="match status" value="1"/>
</dbReference>
<dbReference type="AlphaFoldDB" id="B8CW63"/>
<dbReference type="SMART" id="SM00471">
    <property type="entry name" value="HDc"/>
    <property type="match status" value="1"/>
</dbReference>
<evidence type="ECO:0000313" key="2">
    <source>
        <dbReference type="EMBL" id="ACL69532.1"/>
    </source>
</evidence>
<dbReference type="Proteomes" id="UP000000719">
    <property type="component" value="Chromosome"/>
</dbReference>
<sequence>MYKVTLESLLTDSIALKHLPNAGFRHAVQTAENAFKLAIERGICPDLATKAGLLHDIGHTNWEEHGEWDYESYNYFDIHPIKGAERAHELLTLKGEHLGKAREIALAILFHSGSSPITRNIELTPLQRLIMEADDLDAREGGKHHNLEISFEKALEKVKNLDRLVQDEIKDCDDNCESCHRR</sequence>
<evidence type="ECO:0000313" key="3">
    <source>
        <dbReference type="Proteomes" id="UP000000719"/>
    </source>
</evidence>
<proteinExistence type="predicted"/>
<evidence type="ECO:0000259" key="1">
    <source>
        <dbReference type="SMART" id="SM00471"/>
    </source>
</evidence>
<accession>B8CW63</accession>
<dbReference type="InterPro" id="IPR006675">
    <property type="entry name" value="HDIG_dom"/>
</dbReference>
<dbReference type="KEGG" id="hor:Hore_07750"/>
<dbReference type="GO" id="GO:0016787">
    <property type="term" value="F:hydrolase activity"/>
    <property type="evidence" value="ECO:0007669"/>
    <property type="project" value="UniProtKB-KW"/>
</dbReference>
<dbReference type="EMBL" id="CP001098">
    <property type="protein sequence ID" value="ACL69532.1"/>
    <property type="molecule type" value="Genomic_DNA"/>
</dbReference>
<dbReference type="STRING" id="373903.Hore_07750"/>
<dbReference type="SUPFAM" id="SSF109604">
    <property type="entry name" value="HD-domain/PDEase-like"/>
    <property type="match status" value="1"/>
</dbReference>
<dbReference type="InterPro" id="IPR006674">
    <property type="entry name" value="HD_domain"/>
</dbReference>
<keyword evidence="3" id="KW-1185">Reference proteome</keyword>
<dbReference type="eggNOG" id="COG1418">
    <property type="taxonomic scope" value="Bacteria"/>
</dbReference>
<gene>
    <name evidence="2" type="ordered locus">Hore_07750</name>
</gene>
<dbReference type="NCBIfam" id="TIGR00277">
    <property type="entry name" value="HDIG"/>
    <property type="match status" value="1"/>
</dbReference>
<protein>
    <submittedName>
        <fullName evidence="2">Metal dependent phosphohydrolase</fullName>
    </submittedName>
</protein>
<dbReference type="HOGENOM" id="CLU_131352_0_0_9"/>
<feature type="domain" description="HD/PDEase" evidence="1">
    <location>
        <begin position="19"/>
        <end position="148"/>
    </location>
</feature>
<organism evidence="2 3">
    <name type="scientific">Halothermothrix orenii (strain H 168 / OCM 544 / DSM 9562)</name>
    <dbReference type="NCBI Taxonomy" id="373903"/>
    <lineage>
        <taxon>Bacteria</taxon>
        <taxon>Bacillati</taxon>
        <taxon>Bacillota</taxon>
        <taxon>Clostridia</taxon>
        <taxon>Halanaerobiales</taxon>
        <taxon>Halothermotrichaceae</taxon>
        <taxon>Halothermothrix</taxon>
    </lineage>
</organism>
<reference evidence="2 3" key="1">
    <citation type="journal article" date="2009" name="PLoS ONE">
        <title>Genome analysis of the anaerobic thermohalophilic bacterium Halothermothrix orenii.</title>
        <authorList>
            <person name="Mavromatis K."/>
            <person name="Ivanova N."/>
            <person name="Anderson I."/>
            <person name="Lykidis A."/>
            <person name="Hooper S.D."/>
            <person name="Sun H."/>
            <person name="Kunin V."/>
            <person name="Lapidus A."/>
            <person name="Hugenholtz P."/>
            <person name="Patel B."/>
            <person name="Kyrpides N.C."/>
        </authorList>
    </citation>
    <scope>NUCLEOTIDE SEQUENCE [LARGE SCALE GENOMIC DNA]</scope>
    <source>
        <strain evidence="3">H 168 / OCM 544 / DSM 9562</strain>
    </source>
</reference>